<protein>
    <submittedName>
        <fullName evidence="2">Uncharacterized protein</fullName>
    </submittedName>
</protein>
<evidence type="ECO:0000313" key="2">
    <source>
        <dbReference type="EMBL" id="QBK93862.1"/>
    </source>
</evidence>
<organism evidence="2">
    <name type="scientific">Pithovirus LCPAC406</name>
    <dbReference type="NCBI Taxonomy" id="2506599"/>
    <lineage>
        <taxon>Viruses</taxon>
        <taxon>Pithoviruses</taxon>
    </lineage>
</organism>
<dbReference type="EMBL" id="MK500606">
    <property type="protein sequence ID" value="QBK93862.1"/>
    <property type="molecule type" value="Genomic_DNA"/>
</dbReference>
<name>A0A481ZFD5_9VIRU</name>
<keyword evidence="1" id="KW-0175">Coiled coil</keyword>
<reference evidence="2" key="1">
    <citation type="journal article" date="2019" name="MBio">
        <title>Virus Genomes from Deep Sea Sediments Expand the Ocean Megavirome and Support Independent Origins of Viral Gigantism.</title>
        <authorList>
            <person name="Backstrom D."/>
            <person name="Yutin N."/>
            <person name="Jorgensen S.L."/>
            <person name="Dharamshi J."/>
            <person name="Homa F."/>
            <person name="Zaremba-Niedwiedzka K."/>
            <person name="Spang A."/>
            <person name="Wolf Y.I."/>
            <person name="Koonin E.V."/>
            <person name="Ettema T.J."/>
        </authorList>
    </citation>
    <scope>NUCLEOTIDE SEQUENCE</scope>
</reference>
<gene>
    <name evidence="2" type="ORF">LCPAC406_01760</name>
</gene>
<sequence>MSDTKDEATILVISESNVQRSRGIPSMNPEWMNAMATLSMTTKGTTSKVISGGMAAGLLHSGVTRLATATAFSCIPILNVVSAISLLGSLFQDDSNNNDEAIMEMIQSSTRILSEQIGETYIHLRSQGIYILNQLDSVKLEMLNEFFESSKQRWNLKQDILEMQRDVQMRLENSTHLTLAVYGSINERLNWMEPSFYAGIDDRVSSTLNEALLACREDISLDVYQDLFRKIATIATLTSLESPMTGSEISLSENERVISALTSGRGKTLYSMNINILQQMYEDIADSKIEQIPNLELLSACVYTLASLMDNQFRSDENPSRRTFTSEWNCIEDIAELTCKVVNLIFGFKDIFLQLLEKYNRVKEEFKLSFNEKKQVFKNKLKNDYISTRRSRLRNEYNLFSSHTIEFARMMPGMVKNPQYLIELQAIKDTMKKPADINFHNVPWLKYHDLPHEILTSQLPLLIDLGYEKPLNHGYPYVHYRSAHLTVYVHIGAMRFEGNVVESNNAIFAWYNKYNTLRNADVPGSVPTNHIERVNAWIQWRNTHAQIIKQKTNSSDRNKLEPISELIYPDRNDLSLIIHRNLVTCLMDQPDFKIAYQAEFLGLGEISSKYTLNDVVFIINTYFKIGEEVLQIGKKHLPWAFNPPDYYTNVEKTWYCALHQLHTISLMSVINHSNHYQNNMDRIRILVEQKEEELEERLKNEMIPNSEVYLKRKELDAHYYRLKALSQFMFDNDSAFNIVNSKDVLDERKVDYNEDMNIKNPLINNIVVTLSRLKETYGDRDLPHQHIDSLLEMWHPPI</sequence>
<evidence type="ECO:0000256" key="1">
    <source>
        <dbReference type="SAM" id="Coils"/>
    </source>
</evidence>
<proteinExistence type="predicted"/>
<accession>A0A481ZFD5</accession>
<feature type="coiled-coil region" evidence="1">
    <location>
        <begin position="673"/>
        <end position="700"/>
    </location>
</feature>